<comment type="subunit">
    <text evidence="1">Heterohexamer of two PFD-alpha type and four PFD-beta type subunits.</text>
</comment>
<keyword evidence="2" id="KW-0175">Coiled coil</keyword>
<dbReference type="SUPFAM" id="SSF46579">
    <property type="entry name" value="Prefoldin"/>
    <property type="match status" value="1"/>
</dbReference>
<name>A0A016SKH5_9BILA</name>
<sequence length="145" mass="16581">MTRQEDEKVELFRTVVCEQLQAELAKAQKDRQEILKELQEYASLLVVVRNMQSNKAGKINIRTSLGHQVFVNAELDRKDTVIVKLAGDLFAELKLERAEIFITQKLEILRKKAEICLELASKTKATMKFLMAAIGEYDKLAAKKK</sequence>
<organism evidence="3 4">
    <name type="scientific">Ancylostoma ceylanicum</name>
    <dbReference type="NCBI Taxonomy" id="53326"/>
    <lineage>
        <taxon>Eukaryota</taxon>
        <taxon>Metazoa</taxon>
        <taxon>Ecdysozoa</taxon>
        <taxon>Nematoda</taxon>
        <taxon>Chromadorea</taxon>
        <taxon>Rhabditida</taxon>
        <taxon>Rhabditina</taxon>
        <taxon>Rhabditomorpha</taxon>
        <taxon>Strongyloidea</taxon>
        <taxon>Ancylostomatidae</taxon>
        <taxon>Ancylostomatinae</taxon>
        <taxon>Ancylostoma</taxon>
    </lineage>
</organism>
<dbReference type="Gene3D" id="1.10.287.370">
    <property type="match status" value="1"/>
</dbReference>
<dbReference type="Pfam" id="PF02996">
    <property type="entry name" value="Prefoldin"/>
    <property type="match status" value="1"/>
</dbReference>
<evidence type="ECO:0000256" key="1">
    <source>
        <dbReference type="ARBA" id="ARBA00011695"/>
    </source>
</evidence>
<dbReference type="STRING" id="53326.A0A016SKH5"/>
<proteinExistence type="predicted"/>
<comment type="caution">
    <text evidence="3">The sequence shown here is derived from an EMBL/GenBank/DDBJ whole genome shotgun (WGS) entry which is preliminary data.</text>
</comment>
<keyword evidence="4" id="KW-1185">Reference proteome</keyword>
<evidence type="ECO:0008006" key="5">
    <source>
        <dbReference type="Google" id="ProtNLM"/>
    </source>
</evidence>
<feature type="coiled-coil region" evidence="2">
    <location>
        <begin position="17"/>
        <end position="44"/>
    </location>
</feature>
<evidence type="ECO:0000313" key="3">
    <source>
        <dbReference type="EMBL" id="EYB91110.1"/>
    </source>
</evidence>
<dbReference type="InterPro" id="IPR009053">
    <property type="entry name" value="Prefoldin"/>
</dbReference>
<evidence type="ECO:0000256" key="2">
    <source>
        <dbReference type="SAM" id="Coils"/>
    </source>
</evidence>
<protein>
    <recommendedName>
        <fullName evidence="5">Prefoldin, alpha subunit</fullName>
    </recommendedName>
</protein>
<dbReference type="AlphaFoldDB" id="A0A016SKH5"/>
<evidence type="ECO:0000313" key="4">
    <source>
        <dbReference type="Proteomes" id="UP000024635"/>
    </source>
</evidence>
<dbReference type="Proteomes" id="UP000024635">
    <property type="component" value="Unassembled WGS sequence"/>
</dbReference>
<gene>
    <name evidence="3" type="primary">Acey_s0210.g2136</name>
    <name evidence="3" type="ORF">Y032_0210g2136</name>
</gene>
<dbReference type="InterPro" id="IPR004127">
    <property type="entry name" value="Prefoldin_subunit_alpha"/>
</dbReference>
<dbReference type="EMBL" id="JARK01001546">
    <property type="protein sequence ID" value="EYB91110.1"/>
    <property type="molecule type" value="Genomic_DNA"/>
</dbReference>
<dbReference type="OrthoDB" id="433124at2759"/>
<reference evidence="4" key="1">
    <citation type="journal article" date="2015" name="Nat. Genet.">
        <title>The genome and transcriptome of the zoonotic hookworm Ancylostoma ceylanicum identify infection-specific gene families.</title>
        <authorList>
            <person name="Schwarz E.M."/>
            <person name="Hu Y."/>
            <person name="Antoshechkin I."/>
            <person name="Miller M.M."/>
            <person name="Sternberg P.W."/>
            <person name="Aroian R.V."/>
        </authorList>
    </citation>
    <scope>NUCLEOTIDE SEQUENCE</scope>
    <source>
        <strain evidence="4">HY135</strain>
    </source>
</reference>
<accession>A0A016SKH5</accession>